<keyword evidence="1" id="KW-1133">Transmembrane helix</keyword>
<evidence type="ECO:0000313" key="2">
    <source>
        <dbReference type="EMBL" id="RMZ99698.1"/>
    </source>
</evidence>
<keyword evidence="1" id="KW-0472">Membrane</keyword>
<keyword evidence="1" id="KW-0812">Transmembrane</keyword>
<evidence type="ECO:0000313" key="3">
    <source>
        <dbReference type="Proteomes" id="UP000276133"/>
    </source>
</evidence>
<proteinExistence type="predicted"/>
<name>A0A3M7PL38_BRAPC</name>
<organism evidence="2 3">
    <name type="scientific">Brachionus plicatilis</name>
    <name type="common">Marine rotifer</name>
    <name type="synonym">Brachionus muelleri</name>
    <dbReference type="NCBI Taxonomy" id="10195"/>
    <lineage>
        <taxon>Eukaryota</taxon>
        <taxon>Metazoa</taxon>
        <taxon>Spiralia</taxon>
        <taxon>Gnathifera</taxon>
        <taxon>Rotifera</taxon>
        <taxon>Eurotatoria</taxon>
        <taxon>Monogononta</taxon>
        <taxon>Pseudotrocha</taxon>
        <taxon>Ploima</taxon>
        <taxon>Brachionidae</taxon>
        <taxon>Brachionus</taxon>
    </lineage>
</organism>
<dbReference type="Proteomes" id="UP000276133">
    <property type="component" value="Unassembled WGS sequence"/>
</dbReference>
<keyword evidence="3" id="KW-1185">Reference proteome</keyword>
<sequence>MNTIQCLYLNSGLGPSQGCLEYYIIKDNPYFSIMHFEQSLINWRKKLIMKKSPLIQSNKNSHENNEGKKSFYLNPKKIIIIMIVVVVTIGIFLLYFKHAYYQPMPENVTKTPEKKTEKECLNEGKLEYYEVTKNGEKIQFCLCKKLPLKNFLDFINHNNLIYIIVSCILAFQELSRYAFIKYNYSTTQN</sequence>
<feature type="transmembrane region" description="Helical" evidence="1">
    <location>
        <begin position="160"/>
        <end position="179"/>
    </location>
</feature>
<reference evidence="2 3" key="1">
    <citation type="journal article" date="2018" name="Sci. Rep.">
        <title>Genomic signatures of local adaptation to the degree of environmental predictability in rotifers.</title>
        <authorList>
            <person name="Franch-Gras L."/>
            <person name="Hahn C."/>
            <person name="Garcia-Roger E.M."/>
            <person name="Carmona M.J."/>
            <person name="Serra M."/>
            <person name="Gomez A."/>
        </authorList>
    </citation>
    <scope>NUCLEOTIDE SEQUENCE [LARGE SCALE GENOMIC DNA]</scope>
    <source>
        <strain evidence="2">HYR1</strain>
    </source>
</reference>
<feature type="transmembrane region" description="Helical" evidence="1">
    <location>
        <begin position="78"/>
        <end position="96"/>
    </location>
</feature>
<protein>
    <submittedName>
        <fullName evidence="2">Uncharacterized protein</fullName>
    </submittedName>
</protein>
<dbReference type="AlphaFoldDB" id="A0A3M7PL38"/>
<gene>
    <name evidence="2" type="ORF">BpHYR1_048456</name>
</gene>
<comment type="caution">
    <text evidence="2">The sequence shown here is derived from an EMBL/GenBank/DDBJ whole genome shotgun (WGS) entry which is preliminary data.</text>
</comment>
<evidence type="ECO:0000256" key="1">
    <source>
        <dbReference type="SAM" id="Phobius"/>
    </source>
</evidence>
<accession>A0A3M7PL38</accession>
<dbReference type="EMBL" id="REGN01010103">
    <property type="protein sequence ID" value="RMZ99698.1"/>
    <property type="molecule type" value="Genomic_DNA"/>
</dbReference>